<comment type="similarity">
    <text evidence="1">Belongs to the AHA1 family.</text>
</comment>
<dbReference type="EMBL" id="JBHIRY010000021">
    <property type="protein sequence ID" value="MFB5762447.1"/>
    <property type="molecule type" value="Genomic_DNA"/>
</dbReference>
<sequence length="164" mass="18490">MSKTVELVVTRTIHAPRELVFEAFAQKEHLKHWWGPAGWEMEVVKLDFHPGGICHFRLQADGNVMWSKFVYREISAPEKVVYVSSFADEEGNINRGPFSETWPLEVLNTLTFSEQDGKTLLSLHAVPLSASAEEVATFNSMNEGMQLGFGAAFEQLEQYLAAKQ</sequence>
<organism evidence="3 4">
    <name type="scientific">Paenibacillus medicaginis</name>
    <dbReference type="NCBI Taxonomy" id="1470560"/>
    <lineage>
        <taxon>Bacteria</taxon>
        <taxon>Bacillati</taxon>
        <taxon>Bacillota</taxon>
        <taxon>Bacilli</taxon>
        <taxon>Bacillales</taxon>
        <taxon>Paenibacillaceae</taxon>
        <taxon>Paenibacillus</taxon>
    </lineage>
</organism>
<dbReference type="Pfam" id="PF08327">
    <property type="entry name" value="AHSA1"/>
    <property type="match status" value="1"/>
</dbReference>
<feature type="domain" description="Activator of Hsp90 ATPase homologue 1/2-like C-terminal" evidence="2">
    <location>
        <begin position="15"/>
        <end position="160"/>
    </location>
</feature>
<dbReference type="InterPro" id="IPR023393">
    <property type="entry name" value="START-like_dom_sf"/>
</dbReference>
<accession>A0ABV5C833</accession>
<protein>
    <submittedName>
        <fullName evidence="3">SRPBCC domain-containing protein</fullName>
    </submittedName>
</protein>
<comment type="caution">
    <text evidence="3">The sequence shown here is derived from an EMBL/GenBank/DDBJ whole genome shotgun (WGS) entry which is preliminary data.</text>
</comment>
<keyword evidence="4" id="KW-1185">Reference proteome</keyword>
<proteinExistence type="inferred from homology"/>
<dbReference type="SUPFAM" id="SSF55961">
    <property type="entry name" value="Bet v1-like"/>
    <property type="match status" value="1"/>
</dbReference>
<name>A0ABV5C833_9BACL</name>
<dbReference type="InterPro" id="IPR013538">
    <property type="entry name" value="ASHA1/2-like_C"/>
</dbReference>
<dbReference type="Gene3D" id="3.30.530.20">
    <property type="match status" value="1"/>
</dbReference>
<evidence type="ECO:0000313" key="3">
    <source>
        <dbReference type="EMBL" id="MFB5762447.1"/>
    </source>
</evidence>
<evidence type="ECO:0000313" key="4">
    <source>
        <dbReference type="Proteomes" id="UP001580430"/>
    </source>
</evidence>
<evidence type="ECO:0000256" key="1">
    <source>
        <dbReference type="ARBA" id="ARBA00006817"/>
    </source>
</evidence>
<gene>
    <name evidence="3" type="ORF">ACE5LO_18860</name>
</gene>
<dbReference type="Proteomes" id="UP001580430">
    <property type="component" value="Unassembled WGS sequence"/>
</dbReference>
<evidence type="ECO:0000259" key="2">
    <source>
        <dbReference type="Pfam" id="PF08327"/>
    </source>
</evidence>
<reference evidence="3 4" key="1">
    <citation type="submission" date="2024-09" db="EMBL/GenBank/DDBJ databases">
        <title>Paenibacillus zeirhizospherea sp. nov., isolated from surface of the maize (Zea mays) roots in a horticulture field, Hungary.</title>
        <authorList>
            <person name="Marton D."/>
            <person name="Farkas M."/>
            <person name="Bedics A."/>
            <person name="Toth E."/>
            <person name="Tancsics A."/>
            <person name="Boka K."/>
            <person name="Marati G."/>
            <person name="Kriszt B."/>
            <person name="Cserhati M."/>
        </authorList>
    </citation>
    <scope>NUCLEOTIDE SEQUENCE [LARGE SCALE GENOMIC DNA]</scope>
    <source>
        <strain evidence="3 4">JCM 18446</strain>
    </source>
</reference>
<dbReference type="RefSeq" id="WP_375521552.1">
    <property type="nucleotide sequence ID" value="NZ_JBHIRY010000021.1"/>
</dbReference>